<dbReference type="Gene3D" id="3.30.420.10">
    <property type="entry name" value="Ribonuclease H-like superfamily/Ribonuclease H"/>
    <property type="match status" value="1"/>
</dbReference>
<dbReference type="InterPro" id="IPR012337">
    <property type="entry name" value="RNaseH-like_sf"/>
</dbReference>
<feature type="domain" description="Integrase catalytic" evidence="4">
    <location>
        <begin position="1"/>
        <end position="77"/>
    </location>
</feature>
<dbReference type="GO" id="GO:0016787">
    <property type="term" value="F:hydrolase activity"/>
    <property type="evidence" value="ECO:0007669"/>
    <property type="project" value="UniProtKB-KW"/>
</dbReference>
<sequence>MSLASKGITPPLYPQQNGVAERMNRTLLNKVRCLLISSGLPKTFWGEALLTAAYLINRSPSVPLNGKIPESVGLGYRLWLRSQPGFKVIISRDVTFNETEMPCLSSSLKNQHSSDIDSIFNKVETDQIDNQQGEENEIEGNQHLDNQVENPQAPSLDHNTYQLTRDRERRVPRLPSKLRDYHLALNTDFSETSSYEEALESKNSEKWKSAMEEEISSLMKNKTWTLVPKPKNTSIVDCKWLFKIKQESESTRYKARLVAKGFTQKEGIDFTEIFSPVVKYTTVRIILALTAHFNWELKQMDVKTAFLHGDLDETIYMSQPDGFLSDKHPDHVCLLKKSLYGLKQSPRQWNKKFDMFMQSLHFQRSAFDPCLYFKYYSDIPVFLFSMSKAKPTSVPLAAHFQLCKNQSPKSETEKERMKNIPYSNAIGKPHWEALKWLLRYLNGSMNIGIKFSKLSDAVELVGWKSQLQNIVALSTTEAEYIATQKLLKKPFGSKDYLMKSVF</sequence>
<keyword evidence="1" id="KW-0479">Metal-binding</keyword>
<evidence type="ECO:0000256" key="2">
    <source>
        <dbReference type="ARBA" id="ARBA00022801"/>
    </source>
</evidence>
<dbReference type="PROSITE" id="PS50994">
    <property type="entry name" value="INTEGRASE"/>
    <property type="match status" value="1"/>
</dbReference>
<accession>A0AAW2TH19</accession>
<reference evidence="5" key="1">
    <citation type="submission" date="2020-06" db="EMBL/GenBank/DDBJ databases">
        <authorList>
            <person name="Li T."/>
            <person name="Hu X."/>
            <person name="Zhang T."/>
            <person name="Song X."/>
            <person name="Zhang H."/>
            <person name="Dai N."/>
            <person name="Sheng W."/>
            <person name="Hou X."/>
            <person name="Wei L."/>
        </authorList>
    </citation>
    <scope>NUCLEOTIDE SEQUENCE</scope>
    <source>
        <strain evidence="5">G02</strain>
        <tissue evidence="5">Leaf</tissue>
    </source>
</reference>
<gene>
    <name evidence="5" type="ORF">Sradi_1934900</name>
</gene>
<dbReference type="SUPFAM" id="SSF53098">
    <property type="entry name" value="Ribonuclease H-like"/>
    <property type="match status" value="1"/>
</dbReference>
<dbReference type="InterPro" id="IPR013103">
    <property type="entry name" value="RVT_2"/>
</dbReference>
<dbReference type="InterPro" id="IPR043502">
    <property type="entry name" value="DNA/RNA_pol_sf"/>
</dbReference>
<proteinExistence type="predicted"/>
<evidence type="ECO:0000256" key="3">
    <source>
        <dbReference type="SAM" id="MobiDB-lite"/>
    </source>
</evidence>
<dbReference type="InterPro" id="IPR039537">
    <property type="entry name" value="Retrotran_Ty1/copia-like"/>
</dbReference>
<evidence type="ECO:0000259" key="4">
    <source>
        <dbReference type="PROSITE" id="PS50994"/>
    </source>
</evidence>
<evidence type="ECO:0000313" key="5">
    <source>
        <dbReference type="EMBL" id="KAL0402941.1"/>
    </source>
</evidence>
<dbReference type="SUPFAM" id="SSF56672">
    <property type="entry name" value="DNA/RNA polymerases"/>
    <property type="match status" value="1"/>
</dbReference>
<dbReference type="GO" id="GO:0046872">
    <property type="term" value="F:metal ion binding"/>
    <property type="evidence" value="ECO:0007669"/>
    <property type="project" value="UniProtKB-KW"/>
</dbReference>
<dbReference type="Pfam" id="PF07727">
    <property type="entry name" value="RVT_2"/>
    <property type="match status" value="1"/>
</dbReference>
<dbReference type="GO" id="GO:0015074">
    <property type="term" value="P:DNA integration"/>
    <property type="evidence" value="ECO:0007669"/>
    <property type="project" value="InterPro"/>
</dbReference>
<dbReference type="PANTHER" id="PTHR42648">
    <property type="entry name" value="TRANSPOSASE, PUTATIVE-RELATED"/>
    <property type="match status" value="1"/>
</dbReference>
<reference evidence="5" key="2">
    <citation type="journal article" date="2024" name="Plant">
        <title>Genomic evolution and insights into agronomic trait innovations of Sesamum species.</title>
        <authorList>
            <person name="Miao H."/>
            <person name="Wang L."/>
            <person name="Qu L."/>
            <person name="Liu H."/>
            <person name="Sun Y."/>
            <person name="Le M."/>
            <person name="Wang Q."/>
            <person name="Wei S."/>
            <person name="Zheng Y."/>
            <person name="Lin W."/>
            <person name="Duan Y."/>
            <person name="Cao H."/>
            <person name="Xiong S."/>
            <person name="Wang X."/>
            <person name="Wei L."/>
            <person name="Li C."/>
            <person name="Ma Q."/>
            <person name="Ju M."/>
            <person name="Zhao R."/>
            <person name="Li G."/>
            <person name="Mu C."/>
            <person name="Tian Q."/>
            <person name="Mei H."/>
            <person name="Zhang T."/>
            <person name="Gao T."/>
            <person name="Zhang H."/>
        </authorList>
    </citation>
    <scope>NUCLEOTIDE SEQUENCE</scope>
    <source>
        <strain evidence="5">G02</strain>
    </source>
</reference>
<organism evidence="5">
    <name type="scientific">Sesamum radiatum</name>
    <name type="common">Black benniseed</name>
    <dbReference type="NCBI Taxonomy" id="300843"/>
    <lineage>
        <taxon>Eukaryota</taxon>
        <taxon>Viridiplantae</taxon>
        <taxon>Streptophyta</taxon>
        <taxon>Embryophyta</taxon>
        <taxon>Tracheophyta</taxon>
        <taxon>Spermatophyta</taxon>
        <taxon>Magnoliopsida</taxon>
        <taxon>eudicotyledons</taxon>
        <taxon>Gunneridae</taxon>
        <taxon>Pentapetalae</taxon>
        <taxon>asterids</taxon>
        <taxon>lamiids</taxon>
        <taxon>Lamiales</taxon>
        <taxon>Pedaliaceae</taxon>
        <taxon>Sesamum</taxon>
    </lineage>
</organism>
<evidence type="ECO:0000256" key="1">
    <source>
        <dbReference type="ARBA" id="ARBA00022723"/>
    </source>
</evidence>
<dbReference type="AlphaFoldDB" id="A0AAW2TH19"/>
<comment type="caution">
    <text evidence="5">The sequence shown here is derived from an EMBL/GenBank/DDBJ whole genome shotgun (WGS) entry which is preliminary data.</text>
</comment>
<dbReference type="InterPro" id="IPR036397">
    <property type="entry name" value="RNaseH_sf"/>
</dbReference>
<protein>
    <submittedName>
        <fullName evidence="5">Retrovirus-related Pol polyprotein from transposon TNT 1-94</fullName>
    </submittedName>
</protein>
<dbReference type="GO" id="GO:0003676">
    <property type="term" value="F:nucleic acid binding"/>
    <property type="evidence" value="ECO:0007669"/>
    <property type="project" value="InterPro"/>
</dbReference>
<dbReference type="EMBL" id="JACGWJ010000008">
    <property type="protein sequence ID" value="KAL0402941.1"/>
    <property type="molecule type" value="Genomic_DNA"/>
</dbReference>
<feature type="region of interest" description="Disordered" evidence="3">
    <location>
        <begin position="147"/>
        <end position="168"/>
    </location>
</feature>
<dbReference type="InterPro" id="IPR001584">
    <property type="entry name" value="Integrase_cat-core"/>
</dbReference>
<feature type="compositionally biased region" description="Polar residues" evidence="3">
    <location>
        <begin position="147"/>
        <end position="163"/>
    </location>
</feature>
<name>A0AAW2TH19_SESRA</name>
<keyword evidence="2" id="KW-0378">Hydrolase</keyword>
<dbReference type="PANTHER" id="PTHR42648:SF28">
    <property type="entry name" value="TRANSPOSON-ENCODED PROTEIN WITH RIBONUCLEASE H-LIKE AND RETROVIRUS ZINC FINGER-LIKE DOMAINS"/>
    <property type="match status" value="1"/>
</dbReference>